<organism evidence="7 8">
    <name type="scientific">Anaerofustis stercorihominis</name>
    <dbReference type="NCBI Taxonomy" id="214853"/>
    <lineage>
        <taxon>Bacteria</taxon>
        <taxon>Bacillati</taxon>
        <taxon>Bacillota</taxon>
        <taxon>Clostridia</taxon>
        <taxon>Eubacteriales</taxon>
        <taxon>Eubacteriaceae</taxon>
        <taxon>Anaerofustis</taxon>
    </lineage>
</organism>
<evidence type="ECO:0000259" key="5">
    <source>
        <dbReference type="PROSITE" id="PS50887"/>
    </source>
</evidence>
<comment type="caution">
    <text evidence="7">The sequence shown here is derived from an EMBL/GenBank/DDBJ whole genome shotgun (WGS) entry which is preliminary data.</text>
</comment>
<dbReference type="PROSITE" id="PS50887">
    <property type="entry name" value="GGDEF"/>
    <property type="match status" value="1"/>
</dbReference>
<dbReference type="SUPFAM" id="SSF55785">
    <property type="entry name" value="PYP-like sensor domain (PAS domain)"/>
    <property type="match status" value="1"/>
</dbReference>
<proteinExistence type="predicted"/>
<dbReference type="InterPro" id="IPR052020">
    <property type="entry name" value="Cyclic_di-GMP/3'3'-cGAMP_PDE"/>
</dbReference>
<feature type="domain" description="Response regulatory" evidence="4">
    <location>
        <begin position="435"/>
        <end position="552"/>
    </location>
</feature>
<dbReference type="Gene3D" id="3.40.50.2300">
    <property type="match status" value="1"/>
</dbReference>
<comment type="function">
    <text evidence="2">May play the central regulatory role in sporulation. It may be an element of the effector pathway responsible for the activation of sporulation genes in response to nutritional stress. Spo0A may act in concert with spo0H (a sigma factor) to control the expression of some genes that are critical to the sporulation process.</text>
</comment>
<dbReference type="InterPro" id="IPR000160">
    <property type="entry name" value="GGDEF_dom"/>
</dbReference>
<dbReference type="SMART" id="SM00448">
    <property type="entry name" value="REC"/>
    <property type="match status" value="1"/>
</dbReference>
<dbReference type="Gene3D" id="1.10.3210.10">
    <property type="entry name" value="Hypothetical protein af1432"/>
    <property type="match status" value="1"/>
</dbReference>
<feature type="modified residue" description="4-aspartylphosphate" evidence="3">
    <location>
        <position position="485"/>
    </location>
</feature>
<reference evidence="7 8" key="1">
    <citation type="submission" date="2018-08" db="EMBL/GenBank/DDBJ databases">
        <title>A genome reference for cultivated species of the human gut microbiota.</title>
        <authorList>
            <person name="Zou Y."/>
            <person name="Xue W."/>
            <person name="Luo G."/>
        </authorList>
    </citation>
    <scope>NUCLEOTIDE SEQUENCE [LARGE SCALE GENOMIC DNA]</scope>
    <source>
        <strain evidence="7 8">AM25-6</strain>
    </source>
</reference>
<dbReference type="InterPro" id="IPR037522">
    <property type="entry name" value="HD_GYP_dom"/>
</dbReference>
<name>A0A3E3E1C5_9FIRM</name>
<dbReference type="Pfam" id="PF13487">
    <property type="entry name" value="HD_5"/>
    <property type="match status" value="1"/>
</dbReference>
<sequence>MENALSLLPVGVLKVAVIDEHTIKFEEGNDNFYDIVSINKEAISNTEIKNVIFELCGEEIFNKEKDAIFNALKFKEEYSSEFEVRLKGNNEKWVLVRLKLAYEENGPKIIFVLVDINKQKQVVNRLVSKIETSKLIDSISKDVQFEYDCFFDTITIPFDEAQEKDIPAVTSDFIKYNIDRHVHLDYITKFKNIFEGRSKSDKGSFEYRGSRLNNSEFFWLKMSYFYLRDDNKKLNKIIGRFSVIESEKQARIKLEKQLSLDPLTGILNKVASEAIIKELIENSNDKENKHGLLVIDVDDFKNINDSYGHKKGDSVITLIAKTLDNTFRSTDIIGRIGGDEFIVFLKNVDNDIIIRKGNELKDKLMNDPFPVSVSIGISIYPNDGKDYIALFSKADIAMYQAKLNKNEKVICYSGNEPKREENREKIKKEIKKRESILIVDDEELNREILKIALEDEYNILMAADGEEALKVLEENKNKVVLILLDIVMPKMDGVQFLTILRNELNEKDIPVIVISAGVSENMNDMIYQIGVEDIMRKPFDNFEVKNRAKNLIDLFKYRNHLVNLVDEQKKKIDRQMKSLQESQSRILSNLSTLIEFRSLKSGGHVNRIKKYVNILLKALVKINNSKYDISKEEIDVITEAAALHDLGKIAVPDNIIKKGSILNYEENEIMKTHTIQGAKFLSKILETKDEYYIASRDIALYHHERYDGKGYPYGLKGDNIPVSAQVVGLIDVYDALTMGTPNGNPISHSKASEMIINGKYGAFSDDLISAFIAVLDQFEKVDKSKS</sequence>
<dbReference type="PROSITE" id="PS51832">
    <property type="entry name" value="HD_GYP"/>
    <property type="match status" value="1"/>
</dbReference>
<dbReference type="GO" id="GO:0000160">
    <property type="term" value="P:phosphorelay signal transduction system"/>
    <property type="evidence" value="ECO:0007669"/>
    <property type="project" value="InterPro"/>
</dbReference>
<evidence type="ECO:0000256" key="3">
    <source>
        <dbReference type="PROSITE-ProRule" id="PRU00169"/>
    </source>
</evidence>
<dbReference type="Gene3D" id="3.30.70.270">
    <property type="match status" value="1"/>
</dbReference>
<dbReference type="RefSeq" id="WP_117531577.1">
    <property type="nucleotide sequence ID" value="NZ_QUSM01000002.1"/>
</dbReference>
<dbReference type="SMART" id="SM00267">
    <property type="entry name" value="GGDEF"/>
    <property type="match status" value="1"/>
</dbReference>
<dbReference type="PANTHER" id="PTHR45228">
    <property type="entry name" value="CYCLIC DI-GMP PHOSPHODIESTERASE TM_0186-RELATED"/>
    <property type="match status" value="1"/>
</dbReference>
<dbReference type="Pfam" id="PF00072">
    <property type="entry name" value="Response_reg"/>
    <property type="match status" value="1"/>
</dbReference>
<feature type="domain" description="HD-GYP" evidence="6">
    <location>
        <begin position="579"/>
        <end position="786"/>
    </location>
</feature>
<dbReference type="PROSITE" id="PS50110">
    <property type="entry name" value="RESPONSE_REGULATORY"/>
    <property type="match status" value="1"/>
</dbReference>
<feature type="domain" description="GGDEF" evidence="5">
    <location>
        <begin position="288"/>
        <end position="414"/>
    </location>
</feature>
<accession>A0A3E3E1C5</accession>
<dbReference type="AlphaFoldDB" id="A0A3E3E1C5"/>
<protein>
    <recommendedName>
        <fullName evidence="1">Stage 0 sporulation protein A homolog</fullName>
    </recommendedName>
</protein>
<evidence type="ECO:0000259" key="4">
    <source>
        <dbReference type="PROSITE" id="PS50110"/>
    </source>
</evidence>
<dbReference type="SUPFAM" id="SSF52172">
    <property type="entry name" value="CheY-like"/>
    <property type="match status" value="1"/>
</dbReference>
<dbReference type="InterPro" id="IPR003607">
    <property type="entry name" value="HD/PDEase_dom"/>
</dbReference>
<dbReference type="InterPro" id="IPR029787">
    <property type="entry name" value="Nucleotide_cyclase"/>
</dbReference>
<dbReference type="InterPro" id="IPR011006">
    <property type="entry name" value="CheY-like_superfamily"/>
</dbReference>
<evidence type="ECO:0000313" key="8">
    <source>
        <dbReference type="Proteomes" id="UP000261212"/>
    </source>
</evidence>
<dbReference type="NCBIfam" id="TIGR00254">
    <property type="entry name" value="GGDEF"/>
    <property type="match status" value="1"/>
</dbReference>
<evidence type="ECO:0000313" key="7">
    <source>
        <dbReference type="EMBL" id="RGD75352.1"/>
    </source>
</evidence>
<dbReference type="Pfam" id="PF00990">
    <property type="entry name" value="GGDEF"/>
    <property type="match status" value="1"/>
</dbReference>
<keyword evidence="3" id="KW-0597">Phosphoprotein</keyword>
<dbReference type="InterPro" id="IPR035965">
    <property type="entry name" value="PAS-like_dom_sf"/>
</dbReference>
<evidence type="ECO:0000256" key="1">
    <source>
        <dbReference type="ARBA" id="ARBA00018672"/>
    </source>
</evidence>
<dbReference type="EMBL" id="QUSM01000002">
    <property type="protein sequence ID" value="RGD75352.1"/>
    <property type="molecule type" value="Genomic_DNA"/>
</dbReference>
<gene>
    <name evidence="7" type="ORF">DW687_03230</name>
</gene>
<dbReference type="CDD" id="cd01949">
    <property type="entry name" value="GGDEF"/>
    <property type="match status" value="1"/>
</dbReference>
<evidence type="ECO:0000259" key="6">
    <source>
        <dbReference type="PROSITE" id="PS51832"/>
    </source>
</evidence>
<dbReference type="CDD" id="cd00077">
    <property type="entry name" value="HDc"/>
    <property type="match status" value="1"/>
</dbReference>
<dbReference type="SUPFAM" id="SSF55073">
    <property type="entry name" value="Nucleotide cyclase"/>
    <property type="match status" value="1"/>
</dbReference>
<dbReference type="SUPFAM" id="SSF109604">
    <property type="entry name" value="HD-domain/PDEase-like"/>
    <property type="match status" value="1"/>
</dbReference>
<dbReference type="InterPro" id="IPR043128">
    <property type="entry name" value="Rev_trsase/Diguanyl_cyclase"/>
</dbReference>
<evidence type="ECO:0000256" key="2">
    <source>
        <dbReference type="ARBA" id="ARBA00024867"/>
    </source>
</evidence>
<dbReference type="Proteomes" id="UP000261212">
    <property type="component" value="Unassembled WGS sequence"/>
</dbReference>
<dbReference type="PANTHER" id="PTHR45228:SF1">
    <property type="entry name" value="CYCLIC DI-GMP PHOSPHODIESTERASE TM_0186"/>
    <property type="match status" value="1"/>
</dbReference>
<dbReference type="Gene3D" id="3.30.450.20">
    <property type="entry name" value="PAS domain"/>
    <property type="match status" value="1"/>
</dbReference>
<dbReference type="InterPro" id="IPR001789">
    <property type="entry name" value="Sig_transdc_resp-reg_receiver"/>
</dbReference>